<gene>
    <name evidence="1" type="ORF">PENANT_c001G11335</name>
</gene>
<dbReference type="PANTHER" id="PTHR35340:SF6">
    <property type="entry name" value="ASST-DOMAIN-CONTAINING PROTEIN"/>
    <property type="match status" value="1"/>
</dbReference>
<reference evidence="2" key="1">
    <citation type="journal article" date="2017" name="Nat. Microbiol.">
        <title>Global analysis of biosynthetic gene clusters reveals vast potential of secondary metabolite production in Penicillium species.</title>
        <authorList>
            <person name="Nielsen J.C."/>
            <person name="Grijseels S."/>
            <person name="Prigent S."/>
            <person name="Ji B."/>
            <person name="Dainat J."/>
            <person name="Nielsen K.F."/>
            <person name="Frisvad J.C."/>
            <person name="Workman M."/>
            <person name="Nielsen J."/>
        </authorList>
    </citation>
    <scope>NUCLEOTIDE SEQUENCE [LARGE SCALE GENOMIC DNA]</scope>
    <source>
        <strain evidence="2">IBT 31811</strain>
    </source>
</reference>
<dbReference type="InterPro" id="IPR039535">
    <property type="entry name" value="ASST-like"/>
</dbReference>
<evidence type="ECO:0000313" key="2">
    <source>
        <dbReference type="Proteomes" id="UP000191672"/>
    </source>
</evidence>
<evidence type="ECO:0000313" key="1">
    <source>
        <dbReference type="EMBL" id="OQD91079.1"/>
    </source>
</evidence>
<dbReference type="EMBL" id="MDYN01000001">
    <property type="protein sequence ID" value="OQD91079.1"/>
    <property type="molecule type" value="Genomic_DNA"/>
</dbReference>
<dbReference type="Proteomes" id="UP000191672">
    <property type="component" value="Unassembled WGS sequence"/>
</dbReference>
<organism evidence="1 2">
    <name type="scientific">Penicillium antarcticum</name>
    <dbReference type="NCBI Taxonomy" id="416450"/>
    <lineage>
        <taxon>Eukaryota</taxon>
        <taxon>Fungi</taxon>
        <taxon>Dikarya</taxon>
        <taxon>Ascomycota</taxon>
        <taxon>Pezizomycotina</taxon>
        <taxon>Eurotiomycetes</taxon>
        <taxon>Eurotiomycetidae</taxon>
        <taxon>Eurotiales</taxon>
        <taxon>Aspergillaceae</taxon>
        <taxon>Penicillium</taxon>
    </lineage>
</organism>
<dbReference type="AlphaFoldDB" id="A0A1V6QPC2"/>
<comment type="caution">
    <text evidence="1">The sequence shown here is derived from an EMBL/GenBank/DDBJ whole genome shotgun (WGS) entry which is preliminary data.</text>
</comment>
<sequence length="216" mass="23713">MFVEGAGEGDFTGDDLQFSWQHDIRSHNKTEDSLIISIFNSANTLSEVDSETTGMAYNVDLVNQKATLMYNVSDPTNPLYAKTQGSFQFLGPPGLSNMFMNYGSTPNIQEYDSNGEIVKSGQFGAYGQAETYRGLKYKWTSTTPIWNPAVAINTTVSNTTDFYMSWNGATEYDNLAVYSVPSLQSMQKTMLTSKKRTGSLARKGNTVLGASDAFAV</sequence>
<dbReference type="PANTHER" id="PTHR35340">
    <property type="entry name" value="PQQ ENZYME REPEAT PROTEIN-RELATED"/>
    <property type="match status" value="1"/>
</dbReference>
<name>A0A1V6QPC2_9EURO</name>
<protein>
    <submittedName>
        <fullName evidence="1">Uncharacterized protein</fullName>
    </submittedName>
</protein>
<proteinExistence type="predicted"/>
<dbReference type="Pfam" id="PF14269">
    <property type="entry name" value="Arylsulfotran_2"/>
    <property type="match status" value="1"/>
</dbReference>
<dbReference type="InterPro" id="IPR053143">
    <property type="entry name" value="Arylsulfate_ST"/>
</dbReference>
<dbReference type="STRING" id="416450.A0A1V6QPC2"/>
<keyword evidence="2" id="KW-1185">Reference proteome</keyword>
<accession>A0A1V6QPC2</accession>